<accession>M0BDY6</accession>
<dbReference type="Gene3D" id="2.40.128.630">
    <property type="match status" value="1"/>
</dbReference>
<evidence type="ECO:0000313" key="3">
    <source>
        <dbReference type="EMBL" id="ELZ09101.1"/>
    </source>
</evidence>
<dbReference type="Proteomes" id="UP000011560">
    <property type="component" value="Unassembled WGS sequence"/>
</dbReference>
<evidence type="ECO:0000256" key="1">
    <source>
        <dbReference type="SAM" id="MobiDB-lite"/>
    </source>
</evidence>
<evidence type="ECO:0000313" key="4">
    <source>
        <dbReference type="Proteomes" id="UP000011560"/>
    </source>
</evidence>
<evidence type="ECO:0000259" key="2">
    <source>
        <dbReference type="Pfam" id="PF13360"/>
    </source>
</evidence>
<dbReference type="EMBL" id="AOIQ01000018">
    <property type="protein sequence ID" value="ELZ09101.1"/>
    <property type="molecule type" value="Genomic_DNA"/>
</dbReference>
<protein>
    <submittedName>
        <fullName evidence="3">WD-40 repeat-containing protein</fullName>
    </submittedName>
</protein>
<gene>
    <name evidence="3" type="ORF">C479_11967</name>
</gene>
<dbReference type="SMART" id="SM00564">
    <property type="entry name" value="PQQ"/>
    <property type="match status" value="6"/>
</dbReference>
<dbReference type="InterPro" id="IPR015943">
    <property type="entry name" value="WD40/YVTN_repeat-like_dom_sf"/>
</dbReference>
<name>M0BDY6_9EURY</name>
<dbReference type="InterPro" id="IPR011047">
    <property type="entry name" value="Quinoprotein_ADH-like_sf"/>
</dbReference>
<dbReference type="PROSITE" id="PS51257">
    <property type="entry name" value="PROKAR_LIPOPROTEIN"/>
    <property type="match status" value="1"/>
</dbReference>
<dbReference type="AlphaFoldDB" id="M0BDY6"/>
<feature type="domain" description="Pyrrolo-quinoline quinone repeat" evidence="2">
    <location>
        <begin position="180"/>
        <end position="321"/>
    </location>
</feature>
<organism evidence="3 4">
    <name type="scientific">Halovivax asiaticus JCM 14624</name>
    <dbReference type="NCBI Taxonomy" id="1227490"/>
    <lineage>
        <taxon>Archaea</taxon>
        <taxon>Methanobacteriati</taxon>
        <taxon>Methanobacteriota</taxon>
        <taxon>Stenosarchaea group</taxon>
        <taxon>Halobacteria</taxon>
        <taxon>Halobacteriales</taxon>
        <taxon>Natrialbaceae</taxon>
        <taxon>Halovivax</taxon>
    </lineage>
</organism>
<dbReference type="SUPFAM" id="SSF50998">
    <property type="entry name" value="Quinoprotein alcohol dehydrogenase-like"/>
    <property type="match status" value="1"/>
</dbReference>
<dbReference type="PANTHER" id="PTHR34512">
    <property type="entry name" value="CELL SURFACE PROTEIN"/>
    <property type="match status" value="1"/>
</dbReference>
<dbReference type="RefSeq" id="WP_007702761.1">
    <property type="nucleotide sequence ID" value="NZ_AOIQ01000018.1"/>
</dbReference>
<dbReference type="Gene3D" id="2.130.10.10">
    <property type="entry name" value="YVTN repeat-like/Quinoprotein amine dehydrogenase"/>
    <property type="match status" value="2"/>
</dbReference>
<dbReference type="InterPro" id="IPR018391">
    <property type="entry name" value="PQQ_b-propeller_rpt"/>
</dbReference>
<keyword evidence="4" id="KW-1185">Reference proteome</keyword>
<feature type="domain" description="Pyrrolo-quinoline quinone repeat" evidence="2">
    <location>
        <begin position="65"/>
        <end position="155"/>
    </location>
</feature>
<dbReference type="InterPro" id="IPR002372">
    <property type="entry name" value="PQQ_rpt_dom"/>
</dbReference>
<reference evidence="3 4" key="1">
    <citation type="journal article" date="2014" name="PLoS Genet.">
        <title>Phylogenetically driven sequencing of extremely halophilic archaea reveals strategies for static and dynamic osmo-response.</title>
        <authorList>
            <person name="Becker E.A."/>
            <person name="Seitzer P.M."/>
            <person name="Tritt A."/>
            <person name="Larsen D."/>
            <person name="Krusor M."/>
            <person name="Yao A.I."/>
            <person name="Wu D."/>
            <person name="Madern D."/>
            <person name="Eisen J.A."/>
            <person name="Darling A.E."/>
            <person name="Facciotti M.T."/>
        </authorList>
    </citation>
    <scope>NUCLEOTIDE SEQUENCE [LARGE SCALE GENOMIC DNA]</scope>
    <source>
        <strain evidence="3 4">JCM 14624</strain>
    </source>
</reference>
<dbReference type="Pfam" id="PF13360">
    <property type="entry name" value="PQQ_2"/>
    <property type="match status" value="2"/>
</dbReference>
<sequence>MKRRTYLSTAVAGTAALSGCLSMLPFFGSDWPDRPLPETPTGSWTQYGADGANSFTPNAKEPQRWNLAWTSESFTRWQPVIADGMVYTTNFDPSTDGSVIALDAQDGTEQWRTTLDTDDRHGTVVVDGRVIVAYGRDLVALDAQTGDRLWTQSTKGFRVPDQLGADAETGTVLLASRFGIQAFGATDGTKRWETETVNLLDGAPAVFDGRVFAVGTMDGAPSLVALSLDDGSVHWQRELAATPESAAPVATAAGVFVADDGTLVVHDRETGDRLRELYTFSSDGGTYDIGSIAVDDGSVFLTSDGGAVALDSETGTERWHYDESLYETDMCVGSETVVFQVKNPEFAPDQITISAFDRESGEMRWYHGFDPGFHNQVTSPPVLVDGAVYFTANTFDGVGAIGDVPASDS</sequence>
<comment type="caution">
    <text evidence="3">The sequence shown here is derived from an EMBL/GenBank/DDBJ whole genome shotgun (WGS) entry which is preliminary data.</text>
</comment>
<dbReference type="STRING" id="1227490.C479_11967"/>
<proteinExistence type="predicted"/>
<feature type="region of interest" description="Disordered" evidence="1">
    <location>
        <begin position="34"/>
        <end position="59"/>
    </location>
</feature>
<dbReference type="PANTHER" id="PTHR34512:SF30">
    <property type="entry name" value="OUTER MEMBRANE PROTEIN ASSEMBLY FACTOR BAMB"/>
    <property type="match status" value="1"/>
</dbReference>